<dbReference type="Pfam" id="PF15887">
    <property type="entry name" value="Peptidase_Mx"/>
    <property type="match status" value="1"/>
</dbReference>
<dbReference type="InterPro" id="IPR031321">
    <property type="entry name" value="UCP012641"/>
</dbReference>
<gene>
    <name evidence="2" type="ORF">FSC09_07200</name>
</gene>
<evidence type="ECO:0000313" key="3">
    <source>
        <dbReference type="Proteomes" id="UP000503440"/>
    </source>
</evidence>
<dbReference type="PIRSF" id="PIRSF012641">
    <property type="entry name" value="UCP012641"/>
    <property type="match status" value="1"/>
</dbReference>
<dbReference type="Proteomes" id="UP000503440">
    <property type="component" value="Chromosome"/>
</dbReference>
<proteinExistence type="predicted"/>
<accession>A0A6C0Y2D2</accession>
<sequence length="363" mass="42986">MKYFECAVCHQQIFFGASFCEYCKAPIGFVASEKDMGTFRKDSENEWVSLNESYRNQKFKPCFNYSHYQVCNWMIPVDDENIYCESCQLTHTIPNLDEPENIQYWRYLEQAKRRFLYLAQRMNIMPRPKRSEDDRYGLRYEFLMPMEGQPVLTGHANGLITLNAIEADVVYRETTRVTMGENYRTLLGHFRHESGHYYFDVMQNRHPELVDEFRYYFGDERQDYGMALKRHYEQGPPSDWQDSYISTYATTHPWEDWAETWAHYLHMMDTLETAYFAGIRVQGNGRTLANLYFTECPIGGKDIEHILENWIALTFNLNALNRSIGLDDAYPFKLSEPVKDKLRFIHRHVLDKAFKSNQASHPA</sequence>
<dbReference type="Gene3D" id="3.40.390.70">
    <property type="match status" value="1"/>
</dbReference>
<dbReference type="InterPro" id="IPR011201">
    <property type="entry name" value="Zinc-ribbon_6_bact"/>
</dbReference>
<evidence type="ECO:0000313" key="2">
    <source>
        <dbReference type="EMBL" id="QIC70210.1"/>
    </source>
</evidence>
<feature type="domain" description="Zinc-ribbon" evidence="1">
    <location>
        <begin position="4"/>
        <end position="97"/>
    </location>
</feature>
<dbReference type="EMBL" id="CP044455">
    <property type="protein sequence ID" value="QIC70210.1"/>
    <property type="molecule type" value="Genomic_DNA"/>
</dbReference>
<evidence type="ECO:0000259" key="1">
    <source>
        <dbReference type="Pfam" id="PF10005"/>
    </source>
</evidence>
<reference evidence="2 3" key="1">
    <citation type="submission" date="2019-09" db="EMBL/GenBank/DDBJ databases">
        <title>Non-baumannii Acinetobacter spp. carrying blaNDM-1 isolated in China.</title>
        <authorList>
            <person name="Cui C."/>
            <person name="Chen C."/>
            <person name="Sun J."/>
            <person name="Liu Y."/>
        </authorList>
    </citation>
    <scope>NUCLEOTIDE SEQUENCE [LARGE SCALE GENOMIC DNA]</scope>
    <source>
        <strain evidence="2 3">B18</strain>
    </source>
</reference>
<dbReference type="RefSeq" id="WP_163145789.1">
    <property type="nucleotide sequence ID" value="NZ_CP044455.1"/>
</dbReference>
<dbReference type="Pfam" id="PF10005">
    <property type="entry name" value="Zn_ribbon_DZR_6"/>
    <property type="match status" value="1"/>
</dbReference>
<name>A0A6C0Y2D2_9GAMM</name>
<dbReference type="AlphaFoldDB" id="A0A6C0Y2D2"/>
<protein>
    <recommendedName>
        <fullName evidence="1">Zinc-ribbon domain-containing protein</fullName>
    </recommendedName>
</protein>
<organism evidence="2 3">
    <name type="scientific">Acinetobacter indicus</name>
    <dbReference type="NCBI Taxonomy" id="756892"/>
    <lineage>
        <taxon>Bacteria</taxon>
        <taxon>Pseudomonadati</taxon>
        <taxon>Pseudomonadota</taxon>
        <taxon>Gammaproteobacteria</taxon>
        <taxon>Moraxellales</taxon>
        <taxon>Moraxellaceae</taxon>
        <taxon>Acinetobacter</taxon>
    </lineage>
</organism>